<evidence type="ECO:0000256" key="1">
    <source>
        <dbReference type="SAM" id="SignalP"/>
    </source>
</evidence>
<dbReference type="RefSeq" id="WP_188708821.1">
    <property type="nucleotide sequence ID" value="NZ_BMIG01000008.1"/>
</dbReference>
<dbReference type="Proteomes" id="UP000620596">
    <property type="component" value="Unassembled WGS sequence"/>
</dbReference>
<gene>
    <name evidence="2" type="ORF">GCM10011496_24750</name>
</gene>
<sequence length="172" mass="18484">MKLHNSLRLALFLIAVSAFCIRVEAQNNTKKAGAARASGTCLTATQLSALHIYGEWRVRFNPAPAGLPATAIMRLEKHAEFSESVAGSVTRELGAARVEGHAPRAQLAGDLENGFLTLDESSNGISITGTWNGEMVKESCGKKFMGTWKDTSDNAPPDTPDVPFTLEKLPGW</sequence>
<evidence type="ECO:0000313" key="3">
    <source>
        <dbReference type="Proteomes" id="UP000620596"/>
    </source>
</evidence>
<evidence type="ECO:0000313" key="2">
    <source>
        <dbReference type="EMBL" id="GGB02832.1"/>
    </source>
</evidence>
<reference evidence="2" key="1">
    <citation type="journal article" date="2014" name="Int. J. Syst. Evol. Microbiol.">
        <title>Complete genome sequence of Corynebacterium casei LMG S-19264T (=DSM 44701T), isolated from a smear-ripened cheese.</title>
        <authorList>
            <consortium name="US DOE Joint Genome Institute (JGI-PGF)"/>
            <person name="Walter F."/>
            <person name="Albersmeier A."/>
            <person name="Kalinowski J."/>
            <person name="Ruckert C."/>
        </authorList>
    </citation>
    <scope>NUCLEOTIDE SEQUENCE</scope>
    <source>
        <strain evidence="2">CGMCC 1.15322</strain>
    </source>
</reference>
<keyword evidence="1" id="KW-0732">Signal</keyword>
<reference evidence="2" key="2">
    <citation type="submission" date="2020-09" db="EMBL/GenBank/DDBJ databases">
        <authorList>
            <person name="Sun Q."/>
            <person name="Zhou Y."/>
        </authorList>
    </citation>
    <scope>NUCLEOTIDE SEQUENCE</scope>
    <source>
        <strain evidence="2">CGMCC 1.15322</strain>
    </source>
</reference>
<comment type="caution">
    <text evidence="2">The sequence shown here is derived from an EMBL/GenBank/DDBJ whole genome shotgun (WGS) entry which is preliminary data.</text>
</comment>
<name>A0A916SLX7_9BURK</name>
<dbReference type="AlphaFoldDB" id="A0A916SLX7"/>
<proteinExistence type="predicted"/>
<dbReference type="EMBL" id="BMIG01000008">
    <property type="protein sequence ID" value="GGB02832.1"/>
    <property type="molecule type" value="Genomic_DNA"/>
</dbReference>
<accession>A0A916SLX7</accession>
<protein>
    <submittedName>
        <fullName evidence="2">Uncharacterized protein</fullName>
    </submittedName>
</protein>
<organism evidence="2 3">
    <name type="scientific">Polaromonas eurypsychrophila</name>
    <dbReference type="NCBI Taxonomy" id="1614635"/>
    <lineage>
        <taxon>Bacteria</taxon>
        <taxon>Pseudomonadati</taxon>
        <taxon>Pseudomonadota</taxon>
        <taxon>Betaproteobacteria</taxon>
        <taxon>Burkholderiales</taxon>
        <taxon>Comamonadaceae</taxon>
        <taxon>Polaromonas</taxon>
    </lineage>
</organism>
<feature type="signal peptide" evidence="1">
    <location>
        <begin position="1"/>
        <end position="25"/>
    </location>
</feature>
<keyword evidence="3" id="KW-1185">Reference proteome</keyword>
<feature type="chain" id="PRO_5037563836" evidence="1">
    <location>
        <begin position="26"/>
        <end position="172"/>
    </location>
</feature>